<dbReference type="InterPro" id="IPR017439">
    <property type="entry name" value="Amidohydrolase"/>
</dbReference>
<sequence length="445" mass="46723">MFARLRPAPLYLALLSALTATTSQAGDLSWVDPAVASVNAQVISLRNTIHQNPEMGNQEFKTAALVADQLKSLGLQVRTQVGKTGVVAVLKGGLPGPVMALRADMDALPVKEMTGLPYASQATGIRLGKTVPVMHACGHDTHTAMLLGAAKVLAEHRDQVAGTVVFLFQPAEEGAADVDEFEADTLIGAQAMIRDGALDSPKVEAIFGVHVMAGYPTGHLYYKAGTVLNSSDGFRIIVKGKQTHGSAPWSGVDPVVASAGIINGLQTLVSRRADQTQGMGVISVGTINAGSAANIIPETVEMTGTIRSNSAQVRDTLLKKMPPLVQGIASAYETEANLLLVNHAPVTTNDPQLTAAMVPALELAAPGKVQRLESSLSPSEDFSYYAEKVPGLFVFLGATPEGQDMSKAANNHSPYFTVDDKTLATGVKAHVQFVMNYPGRAGHGL</sequence>
<dbReference type="SUPFAM" id="SSF55031">
    <property type="entry name" value="Bacterial exopeptidase dimerisation domain"/>
    <property type="match status" value="1"/>
</dbReference>
<evidence type="ECO:0000313" key="6">
    <source>
        <dbReference type="Proteomes" id="UP000183613"/>
    </source>
</evidence>
<dbReference type="PANTHER" id="PTHR11014">
    <property type="entry name" value="PEPTIDASE M20 FAMILY MEMBER"/>
    <property type="match status" value="1"/>
</dbReference>
<dbReference type="Pfam" id="PF01546">
    <property type="entry name" value="Peptidase_M20"/>
    <property type="match status" value="1"/>
</dbReference>
<keyword evidence="2" id="KW-0464">Manganese</keyword>
<dbReference type="InterPro" id="IPR036264">
    <property type="entry name" value="Bact_exopeptidase_dim_dom"/>
</dbReference>
<feature type="binding site" evidence="2">
    <location>
        <position position="137"/>
    </location>
    <ligand>
        <name>Mn(2+)</name>
        <dbReference type="ChEBI" id="CHEBI:29035"/>
        <label>2</label>
    </ligand>
</feature>
<feature type="binding site" evidence="2">
    <location>
        <position position="210"/>
    </location>
    <ligand>
        <name>Mn(2+)</name>
        <dbReference type="ChEBI" id="CHEBI:29035"/>
        <label>2</label>
    </ligand>
</feature>
<gene>
    <name evidence="5" type="ORF">SAMN04489800_3544</name>
</gene>
<dbReference type="RefSeq" id="WP_048361571.1">
    <property type="nucleotide sequence ID" value="NZ_FNUD01000002.1"/>
</dbReference>
<dbReference type="GO" id="GO:0046872">
    <property type="term" value="F:metal ion binding"/>
    <property type="evidence" value="ECO:0007669"/>
    <property type="project" value="UniProtKB-KW"/>
</dbReference>
<dbReference type="PANTHER" id="PTHR11014:SF63">
    <property type="entry name" value="METALLOPEPTIDASE, PUTATIVE (AFU_ORTHOLOGUE AFUA_6G09600)-RELATED"/>
    <property type="match status" value="1"/>
</dbReference>
<evidence type="ECO:0000256" key="3">
    <source>
        <dbReference type="SAM" id="SignalP"/>
    </source>
</evidence>
<feature type="domain" description="Peptidase M20 dimerisation" evidence="4">
    <location>
        <begin position="231"/>
        <end position="321"/>
    </location>
</feature>
<dbReference type="SUPFAM" id="SSF53187">
    <property type="entry name" value="Zn-dependent exopeptidases"/>
    <property type="match status" value="1"/>
</dbReference>
<organism evidence="5 6">
    <name type="scientific">Pseudomonas deceptionensis</name>
    <dbReference type="NCBI Taxonomy" id="882211"/>
    <lineage>
        <taxon>Bacteria</taxon>
        <taxon>Pseudomonadati</taxon>
        <taxon>Pseudomonadota</taxon>
        <taxon>Gammaproteobacteria</taxon>
        <taxon>Pseudomonadales</taxon>
        <taxon>Pseudomonadaceae</taxon>
        <taxon>Pseudomonas</taxon>
    </lineage>
</organism>
<evidence type="ECO:0000256" key="2">
    <source>
        <dbReference type="PIRSR" id="PIRSR005962-1"/>
    </source>
</evidence>
<evidence type="ECO:0000256" key="1">
    <source>
        <dbReference type="ARBA" id="ARBA00022801"/>
    </source>
</evidence>
<keyword evidence="6" id="KW-1185">Reference proteome</keyword>
<feature type="chain" id="PRO_5009777019" evidence="3">
    <location>
        <begin position="26"/>
        <end position="445"/>
    </location>
</feature>
<feature type="signal peptide" evidence="3">
    <location>
        <begin position="1"/>
        <end position="25"/>
    </location>
</feature>
<feature type="binding site" evidence="2">
    <location>
        <position position="412"/>
    </location>
    <ligand>
        <name>Mn(2+)</name>
        <dbReference type="ChEBI" id="CHEBI:29035"/>
        <label>2</label>
    </ligand>
</feature>
<dbReference type="Pfam" id="PF07687">
    <property type="entry name" value="M20_dimer"/>
    <property type="match status" value="1"/>
</dbReference>
<dbReference type="NCBIfam" id="TIGR01891">
    <property type="entry name" value="amidohydrolases"/>
    <property type="match status" value="1"/>
</dbReference>
<feature type="binding site" evidence="2">
    <location>
        <position position="173"/>
    </location>
    <ligand>
        <name>Mn(2+)</name>
        <dbReference type="ChEBI" id="CHEBI:29035"/>
        <label>1</label>
    </ligand>
</feature>
<dbReference type="GO" id="GO:0019877">
    <property type="term" value="P:diaminopimelate biosynthetic process"/>
    <property type="evidence" value="ECO:0007669"/>
    <property type="project" value="UniProtKB-ARBA"/>
</dbReference>
<reference evidence="5" key="1">
    <citation type="submission" date="2016-10" db="EMBL/GenBank/DDBJ databases">
        <authorList>
            <person name="Varghese N."/>
            <person name="Submissions S."/>
        </authorList>
    </citation>
    <scope>NUCLEOTIDE SEQUENCE [LARGE SCALE GENOMIC DNA]</scope>
    <source>
        <strain evidence="5">LMG 25555</strain>
    </source>
</reference>
<dbReference type="InterPro" id="IPR002933">
    <property type="entry name" value="Peptidase_M20"/>
</dbReference>
<accession>A0A0J6G726</accession>
<dbReference type="Gene3D" id="3.40.630.10">
    <property type="entry name" value="Zn peptidases"/>
    <property type="match status" value="1"/>
</dbReference>
<dbReference type="OrthoDB" id="9777385at2"/>
<dbReference type="AlphaFoldDB" id="A0A0J6G726"/>
<dbReference type="Gene3D" id="3.30.70.360">
    <property type="match status" value="1"/>
</dbReference>
<comment type="cofactor">
    <cofactor evidence="2">
        <name>Mn(2+)</name>
        <dbReference type="ChEBI" id="CHEBI:29035"/>
    </cofactor>
    <text evidence="2">The Mn(2+) ion enhances activity.</text>
</comment>
<evidence type="ECO:0000313" key="5">
    <source>
        <dbReference type="EMBL" id="SEF00792.1"/>
    </source>
</evidence>
<evidence type="ECO:0000259" key="4">
    <source>
        <dbReference type="Pfam" id="PF07687"/>
    </source>
</evidence>
<dbReference type="PIRSF" id="PIRSF005962">
    <property type="entry name" value="Pept_M20D_amidohydro"/>
    <property type="match status" value="1"/>
</dbReference>
<keyword evidence="2" id="KW-0479">Metal-binding</keyword>
<keyword evidence="1" id="KW-0378">Hydrolase</keyword>
<proteinExistence type="predicted"/>
<keyword evidence="3" id="KW-0732">Signal</keyword>
<dbReference type="EMBL" id="FNUD01000002">
    <property type="protein sequence ID" value="SEF00792.1"/>
    <property type="molecule type" value="Genomic_DNA"/>
</dbReference>
<dbReference type="InterPro" id="IPR011650">
    <property type="entry name" value="Peptidase_M20_dimer"/>
</dbReference>
<name>A0A0J6G726_PSEDM</name>
<dbReference type="Proteomes" id="UP000183613">
    <property type="component" value="Unassembled WGS sequence"/>
</dbReference>
<dbReference type="FunFam" id="3.30.70.360:FF:000001">
    <property type="entry name" value="N-acetyldiaminopimelate deacetylase"/>
    <property type="match status" value="1"/>
</dbReference>
<protein>
    <submittedName>
        <fullName evidence="5">Amidohydrolase</fullName>
    </submittedName>
</protein>
<dbReference type="GO" id="GO:0050118">
    <property type="term" value="F:N-acetyldiaminopimelate deacetylase activity"/>
    <property type="evidence" value="ECO:0007669"/>
    <property type="project" value="UniProtKB-ARBA"/>
</dbReference>
<dbReference type="PATRIC" id="fig|882211.3.peg.3948"/>
<comment type="caution">
    <text evidence="5">The sequence shown here is derived from an EMBL/GenBank/DDBJ whole genome shotgun (WGS) entry which is preliminary data.</text>
</comment>
<feature type="binding site" evidence="2">
    <location>
        <position position="139"/>
    </location>
    <ligand>
        <name>Mn(2+)</name>
        <dbReference type="ChEBI" id="CHEBI:29035"/>
        <label>2</label>
    </ligand>
</feature>